<dbReference type="Proteomes" id="UP000009881">
    <property type="component" value="Unassembled WGS sequence"/>
</dbReference>
<protein>
    <submittedName>
        <fullName evidence="2">Thiamin-phosphate pyrophosphorylase</fullName>
    </submittedName>
</protein>
<dbReference type="OrthoDB" id="8446047at2"/>
<sequence>MKTRTLASRRAGAKTRRVPTLTVTDTRRMPDPAAVAATLPRGAAIVFRHYEAPDRESLGVHLAAVCRRRGISFLVAGDWRLAARLGADGLHLPEGLARHGILSPALLWRRRTGGLLTIAAHDRSALAIAGRLKADAALLSPVFPTASHPGAATLGPWRASLWARTAPRPVMALGGMSPHRVRRLAGVAGWAGTGLA</sequence>
<feature type="domain" description="Thiamine phosphate synthase/TenI" evidence="1">
    <location>
        <begin position="24"/>
        <end position="191"/>
    </location>
</feature>
<accession>K9H542</accession>
<proteinExistence type="predicted"/>
<dbReference type="EMBL" id="ANHY01000004">
    <property type="protein sequence ID" value="EKV32184.1"/>
    <property type="molecule type" value="Genomic_DNA"/>
</dbReference>
<dbReference type="AlphaFoldDB" id="K9H542"/>
<name>K9H542_9PROT</name>
<keyword evidence="3" id="KW-1185">Reference proteome</keyword>
<dbReference type="GO" id="GO:0009228">
    <property type="term" value="P:thiamine biosynthetic process"/>
    <property type="evidence" value="ECO:0007669"/>
    <property type="project" value="UniProtKB-KW"/>
</dbReference>
<evidence type="ECO:0000259" key="1">
    <source>
        <dbReference type="Pfam" id="PF02581"/>
    </source>
</evidence>
<dbReference type="STRING" id="1238182.C882_3248"/>
<gene>
    <name evidence="2" type="ORF">C882_3248</name>
</gene>
<dbReference type="InterPro" id="IPR036206">
    <property type="entry name" value="ThiamineP_synth_sf"/>
</dbReference>
<dbReference type="eggNOG" id="COG0352">
    <property type="taxonomic scope" value="Bacteria"/>
</dbReference>
<dbReference type="Gene3D" id="3.20.20.70">
    <property type="entry name" value="Aldolase class I"/>
    <property type="match status" value="1"/>
</dbReference>
<dbReference type="RefSeq" id="WP_009539445.1">
    <property type="nucleotide sequence ID" value="NZ_ANHY01000004.1"/>
</dbReference>
<dbReference type="PATRIC" id="fig|1238182.3.peg.996"/>
<dbReference type="InterPro" id="IPR013785">
    <property type="entry name" value="Aldolase_TIM"/>
</dbReference>
<dbReference type="InterPro" id="IPR022998">
    <property type="entry name" value="ThiamineP_synth_TenI"/>
</dbReference>
<dbReference type="SUPFAM" id="SSF51391">
    <property type="entry name" value="Thiamin phosphate synthase"/>
    <property type="match status" value="1"/>
</dbReference>
<dbReference type="CDD" id="cd00564">
    <property type="entry name" value="TMP_TenI"/>
    <property type="match status" value="1"/>
</dbReference>
<evidence type="ECO:0000313" key="2">
    <source>
        <dbReference type="EMBL" id="EKV32184.1"/>
    </source>
</evidence>
<reference evidence="2 3" key="1">
    <citation type="journal article" date="2013" name="Genome Announc.">
        <title>Draft Genome Sequence of an Alphaproteobacterium, Caenispirillum salinarum AK4(T), Isolated from a Solar Saltern.</title>
        <authorList>
            <person name="Khatri I."/>
            <person name="Singh A."/>
            <person name="Korpole S."/>
            <person name="Pinnaka A.K."/>
            <person name="Subramanian S."/>
        </authorList>
    </citation>
    <scope>NUCLEOTIDE SEQUENCE [LARGE SCALE GENOMIC DNA]</scope>
    <source>
        <strain evidence="2 3">AK4</strain>
    </source>
</reference>
<evidence type="ECO:0000313" key="3">
    <source>
        <dbReference type="Proteomes" id="UP000009881"/>
    </source>
</evidence>
<organism evidence="2 3">
    <name type="scientific">Caenispirillum salinarum AK4</name>
    <dbReference type="NCBI Taxonomy" id="1238182"/>
    <lineage>
        <taxon>Bacteria</taxon>
        <taxon>Pseudomonadati</taxon>
        <taxon>Pseudomonadota</taxon>
        <taxon>Alphaproteobacteria</taxon>
        <taxon>Rhodospirillales</taxon>
        <taxon>Novispirillaceae</taxon>
        <taxon>Caenispirillum</taxon>
    </lineage>
</organism>
<comment type="caution">
    <text evidence="2">The sequence shown here is derived from an EMBL/GenBank/DDBJ whole genome shotgun (WGS) entry which is preliminary data.</text>
</comment>
<dbReference type="Pfam" id="PF02581">
    <property type="entry name" value="TMP-TENI"/>
    <property type="match status" value="1"/>
</dbReference>